<sequence length="485" mass="55372">MIFSLRSKNEGGFGELKVQTQQEIFKSVAKLRIFDLIDLEFNPSQVSLNVSLMKKVAAKSQIILSKHYIHEISENIVEKQVEKMISHKNSYSILKLCLNENHSDELMLKLKKITKNAKIKLILIKLGAKGALSRVQNNFLTPVCDYYLSKQAVIPGQLEKQKIVSLRRELGLNLSLNCQNTIYLFGSDISLSYSPLIHETAYNLLGRRDLIFKRQQVKTVEDILPFLASNSFLGACITMPFKKTIIPYVDELVGEAAQSMQIVNTVLKFQNRIIGFNTDVMGIVQPLHKKIQKQKIQASKNEHKAEESEKYALILGAGATSGTAVYSVTNYFGMHVLVWNRSEENLKNFVNQWKQHLHNQNITIEGFVNFSQISKFLQSGNIKHLSVIISTVPGNSDLQIDEDLLKLFKPIMFDVSYFPKQTCMHKIAKFHYTGVEEQEQLIVQGFDMLLYQAFEQIKIFTGQLPQKGPIIKLLRNSYFNNLYTI</sequence>
<dbReference type="Pfam" id="PF08501">
    <property type="entry name" value="Shikimate_dh_N"/>
    <property type="match status" value="1"/>
</dbReference>
<dbReference type="PANTHER" id="PTHR21089">
    <property type="entry name" value="SHIKIMATE DEHYDROGENASE"/>
    <property type="match status" value="1"/>
</dbReference>
<dbReference type="Gene3D" id="3.40.50.10860">
    <property type="entry name" value="Leucine Dehydrogenase, chain A, domain 1"/>
    <property type="match status" value="1"/>
</dbReference>
<dbReference type="Gene3D" id="3.20.20.70">
    <property type="entry name" value="Aldolase class I"/>
    <property type="match status" value="1"/>
</dbReference>
<dbReference type="InterPro" id="IPR046346">
    <property type="entry name" value="Aminoacid_DH-like_N_sf"/>
</dbReference>
<name>A0A481XSL0_9CILI</name>
<reference evidence="2" key="1">
    <citation type="submission" date="2018-07" db="EMBL/GenBank/DDBJ databases">
        <title>Hydrogenases in Philasterides dicentrarchi.</title>
        <authorList>
            <person name="Lamas J."/>
            <person name="Folgueira I."/>
            <person name="Defelipe A."/>
            <person name="Sueiro R."/>
            <person name="Leiro J."/>
        </authorList>
    </citation>
    <scope>NUCLEOTIDE SEQUENCE</scope>
</reference>
<dbReference type="SUPFAM" id="SSF53223">
    <property type="entry name" value="Aminoacid dehydrogenase-like, N-terminal domain"/>
    <property type="match status" value="1"/>
</dbReference>
<dbReference type="SUPFAM" id="SSF51569">
    <property type="entry name" value="Aldolase"/>
    <property type="match status" value="1"/>
</dbReference>
<accession>A0A481XSL0</accession>
<evidence type="ECO:0000259" key="1">
    <source>
        <dbReference type="Pfam" id="PF08501"/>
    </source>
</evidence>
<dbReference type="InterPro" id="IPR022893">
    <property type="entry name" value="Shikimate_DH_fam"/>
</dbReference>
<dbReference type="InterPro" id="IPR013785">
    <property type="entry name" value="Aldolase_TIM"/>
</dbReference>
<dbReference type="PANTHER" id="PTHR21089:SF1">
    <property type="entry name" value="BIFUNCTIONAL 3-DEHYDROQUINATE DEHYDRATASE_SHIKIMATE DEHYDROGENASE, CHLOROPLASTIC"/>
    <property type="match status" value="1"/>
</dbReference>
<feature type="domain" description="Shikimate dehydrogenase substrate binding N-terminal" evidence="1">
    <location>
        <begin position="184"/>
        <end position="266"/>
    </location>
</feature>
<dbReference type="GO" id="GO:0019632">
    <property type="term" value="P:shikimate metabolic process"/>
    <property type="evidence" value="ECO:0007669"/>
    <property type="project" value="TreeGrafter"/>
</dbReference>
<dbReference type="AlphaFoldDB" id="A0A481XSL0"/>
<dbReference type="Pfam" id="PF01487">
    <property type="entry name" value="DHquinase_I"/>
    <property type="match status" value="1"/>
</dbReference>
<organism evidence="2">
    <name type="scientific">Philasterides dicentrarchi</name>
    <dbReference type="NCBI Taxonomy" id="282688"/>
    <lineage>
        <taxon>Eukaryota</taxon>
        <taxon>Sar</taxon>
        <taxon>Alveolata</taxon>
        <taxon>Ciliophora</taxon>
        <taxon>Intramacronucleata</taxon>
        <taxon>Oligohymenophorea</taxon>
        <taxon>Scuticociliatia</taxon>
        <taxon>Philasterida</taxon>
        <taxon>Philasteridae</taxon>
        <taxon>Philasterides</taxon>
    </lineage>
</organism>
<dbReference type="InterPro" id="IPR036291">
    <property type="entry name" value="NAD(P)-bd_dom_sf"/>
</dbReference>
<protein>
    <submittedName>
        <fullName evidence="2">Shikimate dehydrogenase</fullName>
    </submittedName>
</protein>
<dbReference type="Gene3D" id="3.40.50.720">
    <property type="entry name" value="NAD(P)-binding Rossmann-like Domain"/>
    <property type="match status" value="1"/>
</dbReference>
<evidence type="ECO:0000313" key="2">
    <source>
        <dbReference type="EMBL" id="QBK46539.1"/>
    </source>
</evidence>
<dbReference type="SUPFAM" id="SSF51735">
    <property type="entry name" value="NAD(P)-binding Rossmann-fold domains"/>
    <property type="match status" value="1"/>
</dbReference>
<dbReference type="InterPro" id="IPR013708">
    <property type="entry name" value="Shikimate_DH-bd_N"/>
</dbReference>
<dbReference type="InterPro" id="IPR001381">
    <property type="entry name" value="DHquinase_I"/>
</dbReference>
<proteinExistence type="evidence at transcript level"/>
<dbReference type="GO" id="GO:0009423">
    <property type="term" value="P:chorismate biosynthetic process"/>
    <property type="evidence" value="ECO:0007669"/>
    <property type="project" value="TreeGrafter"/>
</dbReference>
<dbReference type="GO" id="GO:0004764">
    <property type="term" value="F:shikimate 3-dehydrogenase (NADP+) activity"/>
    <property type="evidence" value="ECO:0007669"/>
    <property type="project" value="InterPro"/>
</dbReference>
<dbReference type="EMBL" id="MH630451">
    <property type="protein sequence ID" value="QBK46539.1"/>
    <property type="molecule type" value="mRNA"/>
</dbReference>
<dbReference type="GO" id="GO:0003855">
    <property type="term" value="F:3-dehydroquinate dehydratase activity"/>
    <property type="evidence" value="ECO:0007669"/>
    <property type="project" value="InterPro"/>
</dbReference>